<keyword evidence="2" id="KW-0812">Transmembrane</keyword>
<keyword evidence="2" id="KW-0472">Membrane</keyword>
<reference evidence="3 4" key="1">
    <citation type="journal article" date="2019" name="Nat. Med.">
        <title>A library of human gut bacterial isolates paired with longitudinal multiomics data enables mechanistic microbiome research.</title>
        <authorList>
            <person name="Poyet M."/>
            <person name="Groussin M."/>
            <person name="Gibbons S.M."/>
            <person name="Avila-Pacheco J."/>
            <person name="Jiang X."/>
            <person name="Kearney S.M."/>
            <person name="Perrotta A.R."/>
            <person name="Berdy B."/>
            <person name="Zhao S."/>
            <person name="Lieberman T.D."/>
            <person name="Swanson P.K."/>
            <person name="Smith M."/>
            <person name="Roesemann S."/>
            <person name="Alexander J.E."/>
            <person name="Rich S.A."/>
            <person name="Livny J."/>
            <person name="Vlamakis H."/>
            <person name="Clish C."/>
            <person name="Bullock K."/>
            <person name="Deik A."/>
            <person name="Scott J."/>
            <person name="Pierce K.A."/>
            <person name="Xavier R.J."/>
            <person name="Alm E.J."/>
        </authorList>
    </citation>
    <scope>NUCLEOTIDE SEQUENCE [LARGE SCALE GENOMIC DNA]</scope>
    <source>
        <strain evidence="3 4">BIOML-A4</strain>
    </source>
</reference>
<feature type="transmembrane region" description="Helical" evidence="2">
    <location>
        <begin position="249"/>
        <end position="272"/>
    </location>
</feature>
<dbReference type="AlphaFoldDB" id="A0A6A8UF70"/>
<evidence type="ECO:0000256" key="1">
    <source>
        <dbReference type="SAM" id="MobiDB-lite"/>
    </source>
</evidence>
<name>A0A6A8UF70_STRSL</name>
<feature type="region of interest" description="Disordered" evidence="1">
    <location>
        <begin position="447"/>
        <end position="473"/>
    </location>
</feature>
<organism evidence="3 4">
    <name type="scientific">Streptococcus salivarius</name>
    <dbReference type="NCBI Taxonomy" id="1304"/>
    <lineage>
        <taxon>Bacteria</taxon>
        <taxon>Bacillati</taxon>
        <taxon>Bacillota</taxon>
        <taxon>Bacilli</taxon>
        <taxon>Lactobacillales</taxon>
        <taxon>Streptococcaceae</taxon>
        <taxon>Streptococcus</taxon>
    </lineage>
</organism>
<dbReference type="Proteomes" id="UP000439678">
    <property type="component" value="Unassembled WGS sequence"/>
</dbReference>
<sequence>MSKRDDWIDYFELLHGRKPNAEEYMEAKEAGKFESVPDDTGQSAQGQSSPQAAPSVEQYDVAETSGFDDRFASEHLHEQTNIVGEGPKQDYQEATIPNYYNTQTNMGGEGPSTKQDYQGEAIPNYYNTSKDQYASPFLVDQRRQEITFGRALADYFRGYWSFNGFTSRKGYWSVVFFNLVAWGSFYAILSFLLISKTNIYLLDYLFFNPLLGLSIYSILWLPYLVLILPGLTLNTRRLRDAGLRGRGIFVLYLFTLVPFVNIISSIFSLYALCQKSDHFLQNGESFFYRNRAQSPALPNLEFPQRKSLGGLFGGCLIFLGIVMPLILVLNVNNFNNNNDYSHDSSYYDSQTVDLSQYEVSLNVDGENGSGVASVHIDATPSVSSSSSEIKEFLENPQITVSKETGLSDGDTVDVEITLDEDKASELGLTVTGTSYHYFVVSNLGSDGNASSKTSSNNSSSNSSSQNTSSEQDTKKNIETFMTNFRSDINRTIKESSDYVYSYFESKDNATYKSIIDIYLQNPDHYDHFESKTDNIYDIKENGDQVTFTIDFTTTTYFTDGKAPVTSSKTRHYVCKKHGSSFYIISFDNL</sequence>
<feature type="transmembrane region" description="Helical" evidence="2">
    <location>
        <begin position="308"/>
        <end position="329"/>
    </location>
</feature>
<feature type="compositionally biased region" description="Low complexity" evidence="1">
    <location>
        <begin position="41"/>
        <end position="55"/>
    </location>
</feature>
<dbReference type="GO" id="GO:0016020">
    <property type="term" value="C:membrane"/>
    <property type="evidence" value="ECO:0007669"/>
    <property type="project" value="InterPro"/>
</dbReference>
<gene>
    <name evidence="3" type="ORF">GMC65_02260</name>
</gene>
<dbReference type="InterPro" id="IPR008523">
    <property type="entry name" value="DUF805"/>
</dbReference>
<proteinExistence type="predicted"/>
<keyword evidence="2" id="KW-1133">Transmembrane helix</keyword>
<feature type="region of interest" description="Disordered" evidence="1">
    <location>
        <begin position="18"/>
        <end position="59"/>
    </location>
</feature>
<dbReference type="EMBL" id="WMYO01000002">
    <property type="protein sequence ID" value="MTR27199.1"/>
    <property type="molecule type" value="Genomic_DNA"/>
</dbReference>
<comment type="caution">
    <text evidence="3">The sequence shown here is derived from an EMBL/GenBank/DDBJ whole genome shotgun (WGS) entry which is preliminary data.</text>
</comment>
<feature type="compositionally biased region" description="Basic and acidic residues" evidence="1">
    <location>
        <begin position="18"/>
        <end position="32"/>
    </location>
</feature>
<feature type="transmembrane region" description="Helical" evidence="2">
    <location>
        <begin position="206"/>
        <end position="228"/>
    </location>
</feature>
<evidence type="ECO:0000313" key="3">
    <source>
        <dbReference type="EMBL" id="MTR27199.1"/>
    </source>
</evidence>
<feature type="transmembrane region" description="Helical" evidence="2">
    <location>
        <begin position="171"/>
        <end position="194"/>
    </location>
</feature>
<dbReference type="RefSeq" id="WP_060971793.1">
    <property type="nucleotide sequence ID" value="NZ_WMYN01000001.1"/>
</dbReference>
<feature type="compositionally biased region" description="Low complexity" evidence="1">
    <location>
        <begin position="450"/>
        <end position="469"/>
    </location>
</feature>
<protein>
    <submittedName>
        <fullName evidence="3">DUF805 domain-containing protein</fullName>
    </submittedName>
</protein>
<evidence type="ECO:0000256" key="2">
    <source>
        <dbReference type="SAM" id="Phobius"/>
    </source>
</evidence>
<evidence type="ECO:0000313" key="4">
    <source>
        <dbReference type="Proteomes" id="UP000439678"/>
    </source>
</evidence>
<dbReference type="Pfam" id="PF05656">
    <property type="entry name" value="DUF805"/>
    <property type="match status" value="1"/>
</dbReference>
<accession>A0A6A8UF70</accession>